<dbReference type="SUPFAM" id="SSF55545">
    <property type="entry name" value="beta-N-acetylhexosaminidase-like domain"/>
    <property type="match status" value="1"/>
</dbReference>
<evidence type="ECO:0000256" key="1">
    <source>
        <dbReference type="ARBA" id="ARBA00001231"/>
    </source>
</evidence>
<evidence type="ECO:0000256" key="2">
    <source>
        <dbReference type="ARBA" id="ARBA00006285"/>
    </source>
</evidence>
<dbReference type="Gene3D" id="3.30.379.10">
    <property type="entry name" value="Chitobiase/beta-hexosaminidase domain 2-like"/>
    <property type="match status" value="1"/>
</dbReference>
<dbReference type="PANTHER" id="PTHR22600:SF57">
    <property type="entry name" value="BETA-N-ACETYLHEXOSAMINIDASE"/>
    <property type="match status" value="1"/>
</dbReference>
<feature type="signal peptide" evidence="9">
    <location>
        <begin position="1"/>
        <end position="20"/>
    </location>
</feature>
<keyword evidence="5" id="KW-0326">Glycosidase</keyword>
<evidence type="ECO:0000256" key="5">
    <source>
        <dbReference type="ARBA" id="ARBA00023295"/>
    </source>
</evidence>
<dbReference type="InterPro" id="IPR013783">
    <property type="entry name" value="Ig-like_fold"/>
</dbReference>
<dbReference type="SUPFAM" id="SSF51445">
    <property type="entry name" value="(Trans)glycosidases"/>
    <property type="match status" value="1"/>
</dbReference>
<dbReference type="Pfam" id="PF02838">
    <property type="entry name" value="Glyco_hydro_20b"/>
    <property type="match status" value="1"/>
</dbReference>
<dbReference type="Gene3D" id="2.60.40.10">
    <property type="entry name" value="Immunoglobulins"/>
    <property type="match status" value="1"/>
</dbReference>
<dbReference type="SUPFAM" id="SSF49384">
    <property type="entry name" value="Carbohydrate-binding domain"/>
    <property type="match status" value="1"/>
</dbReference>
<gene>
    <name evidence="11" type="ORF">SAMN04488522_105247</name>
</gene>
<proteinExistence type="inferred from homology"/>
<evidence type="ECO:0000256" key="3">
    <source>
        <dbReference type="ARBA" id="ARBA00012663"/>
    </source>
</evidence>
<dbReference type="InterPro" id="IPR008965">
    <property type="entry name" value="CBM2/CBM3_carb-bd_dom_sf"/>
</dbReference>
<dbReference type="InterPro" id="IPR029018">
    <property type="entry name" value="Hex-like_dom2"/>
</dbReference>
<dbReference type="Proteomes" id="UP000184287">
    <property type="component" value="Unassembled WGS sequence"/>
</dbReference>
<comment type="similarity">
    <text evidence="2">Belongs to the glycosyl hydrolase 20 family.</text>
</comment>
<dbReference type="AlphaFoldDB" id="A0A1M5J9J0"/>
<dbReference type="GO" id="GO:0016020">
    <property type="term" value="C:membrane"/>
    <property type="evidence" value="ECO:0007669"/>
    <property type="project" value="TreeGrafter"/>
</dbReference>
<feature type="chain" id="PRO_5009911314" description="beta-N-acetylhexosaminidase" evidence="9">
    <location>
        <begin position="21"/>
        <end position="840"/>
    </location>
</feature>
<dbReference type="Gene3D" id="3.20.20.80">
    <property type="entry name" value="Glycosidases"/>
    <property type="match status" value="1"/>
</dbReference>
<dbReference type="InterPro" id="IPR015883">
    <property type="entry name" value="Glyco_hydro_20_cat"/>
</dbReference>
<dbReference type="InterPro" id="IPR012291">
    <property type="entry name" value="CBM2_carb-bd_dom_sf"/>
</dbReference>
<evidence type="ECO:0000256" key="9">
    <source>
        <dbReference type="SAM" id="SignalP"/>
    </source>
</evidence>
<evidence type="ECO:0000259" key="10">
    <source>
        <dbReference type="SMART" id="SM01081"/>
    </source>
</evidence>
<comment type="catalytic activity">
    <reaction evidence="1">
        <text>Hydrolysis of terminal non-reducing N-acetyl-D-hexosamine residues in N-acetyl-beta-D-hexosaminides.</text>
        <dbReference type="EC" id="3.2.1.52"/>
    </reaction>
</comment>
<dbReference type="GO" id="GO:0030247">
    <property type="term" value="F:polysaccharide binding"/>
    <property type="evidence" value="ECO:0007669"/>
    <property type="project" value="InterPro"/>
</dbReference>
<dbReference type="GO" id="GO:0030203">
    <property type="term" value="P:glycosaminoglycan metabolic process"/>
    <property type="evidence" value="ECO:0007669"/>
    <property type="project" value="TreeGrafter"/>
</dbReference>
<dbReference type="Pfam" id="PF03174">
    <property type="entry name" value="CHB_HEX_C"/>
    <property type="match status" value="1"/>
</dbReference>
<name>A0A1M5J9J0_9SPHI</name>
<protein>
    <recommendedName>
        <fullName evidence="3">beta-N-acetylhexosaminidase</fullName>
        <ecNumber evidence="3">3.2.1.52</ecNumber>
    </recommendedName>
    <alternativeName>
        <fullName evidence="6">Beta-N-acetylhexosaminidase</fullName>
    </alternativeName>
    <alternativeName>
        <fullName evidence="7">N-acetyl-beta-glucosaminidase</fullName>
    </alternativeName>
</protein>
<dbReference type="PRINTS" id="PR00738">
    <property type="entry name" value="GLHYDRLASE20"/>
</dbReference>
<dbReference type="InterPro" id="IPR025705">
    <property type="entry name" value="Beta_hexosaminidase_sua/sub"/>
</dbReference>
<keyword evidence="12" id="KW-1185">Reference proteome</keyword>
<evidence type="ECO:0000256" key="6">
    <source>
        <dbReference type="ARBA" id="ARBA00030512"/>
    </source>
</evidence>
<reference evidence="12" key="1">
    <citation type="submission" date="2016-11" db="EMBL/GenBank/DDBJ databases">
        <authorList>
            <person name="Varghese N."/>
            <person name="Submissions S."/>
        </authorList>
    </citation>
    <scope>NUCLEOTIDE SEQUENCE [LARGE SCALE GENOMIC DNA]</scope>
    <source>
        <strain evidence="12">DSM 16990</strain>
    </source>
</reference>
<evidence type="ECO:0000256" key="8">
    <source>
        <dbReference type="PIRSR" id="PIRSR625705-1"/>
    </source>
</evidence>
<evidence type="ECO:0000313" key="11">
    <source>
        <dbReference type="EMBL" id="SHG36979.1"/>
    </source>
</evidence>
<accession>A0A1M5J9J0</accession>
<dbReference type="InterPro" id="IPR014756">
    <property type="entry name" value="Ig_E-set"/>
</dbReference>
<organism evidence="11 12">
    <name type="scientific">Pedobacter caeni</name>
    <dbReference type="NCBI Taxonomy" id="288992"/>
    <lineage>
        <taxon>Bacteria</taxon>
        <taxon>Pseudomonadati</taxon>
        <taxon>Bacteroidota</taxon>
        <taxon>Sphingobacteriia</taxon>
        <taxon>Sphingobacteriales</taxon>
        <taxon>Sphingobacteriaceae</taxon>
        <taxon>Pedobacter</taxon>
    </lineage>
</organism>
<dbReference type="GO" id="GO:0004563">
    <property type="term" value="F:beta-N-acetylhexosaminidase activity"/>
    <property type="evidence" value="ECO:0007669"/>
    <property type="project" value="UniProtKB-EC"/>
</dbReference>
<dbReference type="CDD" id="cd02847">
    <property type="entry name" value="E_set_Chitobiase_C"/>
    <property type="match status" value="1"/>
</dbReference>
<dbReference type="SUPFAM" id="SSF81296">
    <property type="entry name" value="E set domains"/>
    <property type="match status" value="1"/>
</dbReference>
<feature type="domain" description="Chitobiase/beta-hexosaminidases N-terminal" evidence="10">
    <location>
        <begin position="29"/>
        <end position="178"/>
    </location>
</feature>
<dbReference type="OrthoDB" id="1006965at2"/>
<keyword evidence="9" id="KW-0732">Signal</keyword>
<dbReference type="PANTHER" id="PTHR22600">
    <property type="entry name" value="BETA-HEXOSAMINIDASE"/>
    <property type="match status" value="1"/>
</dbReference>
<sequence>MKPYIVGALLIMISMKPVFAQKTTALKAEDLSIDLEMVSTNGGQVQSLFHLKNNGKMALPASGWKIYFNSRVVKTWGPDSVLARINHVNGDLFRLSPLKAFKTLSAGAAVQLNLASESMNNYSERPQGFYLVWDKTPDLGETISRVNYKHLSRHLKEEQALAAKVYQQNTLIKDIPEGDLPVVFPSPASYVKQEGVFKLTKEVRLVTEGVFEKEALGFADELAKILGKKPTVLKHSEGPGIFLQQVNSIAKEGYELSISPEKILIKASDAAGAFYGIQSLKTMFPAQSWASVQPLINLQAAEIKDAPRFGFRGFMMDVGRNFQPKSEVLKVLDLMALYKLNVFHFHLTEDEGWRLEIPGLPELTSVGANRGHSSNERNSILPSYGSAAAVGKNSGTGFFTRAEYIEILKYATARHIRVIPEIETPGHARAAIKSMDSRYARLMKAGKKAEAEQYLLRDLNDQSGYRSVQGFDDNVINVALPSTYAFLEKVTDELVAMHKEAGAALPTIHFGGDEVPAGVWGKSAAAALLAKTNPEVKGTDALWFYYFSKINQLLKSRGMYLSGWEEIGLRKVAVNGEMKMLPEPRFVNENFHADVWNNLTGNEDLAYKMANAGYKVVLTPVTNFYIDLAVNPSFDERGQNWGGYVDVDKPFYFIPYDYYKNVKEDEQGNPVDLSIFKNKERLTAVGKSNIVGLQAPLWSETIKTPAHFEYMLLPKLLGLAERAWAKDPEWAVTTDPAKEKTLYEQAWSEFVNVLGKRELPRLNHYSGGYLYRIPTPGVQLKDGALEANIQLPGLTIRYTTDGTEPGKESPVYKSAVPLKGAVKLRAFDPTGRGGRTIEIR</sequence>
<evidence type="ECO:0000256" key="7">
    <source>
        <dbReference type="ARBA" id="ARBA00033000"/>
    </source>
</evidence>
<dbReference type="EC" id="3.2.1.52" evidence="3"/>
<dbReference type="Pfam" id="PF00728">
    <property type="entry name" value="Glyco_hydro_20"/>
    <property type="match status" value="1"/>
</dbReference>
<dbReference type="Gene3D" id="2.60.40.290">
    <property type="match status" value="1"/>
</dbReference>
<feature type="active site" description="Proton donor" evidence="8">
    <location>
        <position position="514"/>
    </location>
</feature>
<dbReference type="EMBL" id="FQUQ01000005">
    <property type="protein sequence ID" value="SHG36979.1"/>
    <property type="molecule type" value="Genomic_DNA"/>
</dbReference>
<dbReference type="GO" id="GO:0005975">
    <property type="term" value="P:carbohydrate metabolic process"/>
    <property type="evidence" value="ECO:0007669"/>
    <property type="project" value="InterPro"/>
</dbReference>
<dbReference type="InterPro" id="IPR015882">
    <property type="entry name" value="HEX_bac_N"/>
</dbReference>
<keyword evidence="4" id="KW-0378">Hydrolase</keyword>
<evidence type="ECO:0000313" key="12">
    <source>
        <dbReference type="Proteomes" id="UP000184287"/>
    </source>
</evidence>
<evidence type="ECO:0000256" key="4">
    <source>
        <dbReference type="ARBA" id="ARBA00022801"/>
    </source>
</evidence>
<dbReference type="InterPro" id="IPR017853">
    <property type="entry name" value="GH"/>
</dbReference>
<dbReference type="InterPro" id="IPR004867">
    <property type="entry name" value="CHB_C_dom"/>
</dbReference>
<dbReference type="SMART" id="SM01081">
    <property type="entry name" value="CHB_HEX"/>
    <property type="match status" value="1"/>
</dbReference>
<dbReference type="STRING" id="288992.SAMN04488522_105247"/>
<dbReference type="InterPro" id="IPR004866">
    <property type="entry name" value="CHB/HEX_N_dom"/>
</dbReference>
<dbReference type="Pfam" id="PF03173">
    <property type="entry name" value="CHB_HEX"/>
    <property type="match status" value="1"/>
</dbReference>
<dbReference type="RefSeq" id="WP_073234692.1">
    <property type="nucleotide sequence ID" value="NZ_FQUQ01000005.1"/>
</dbReference>